<dbReference type="STRING" id="1305737.GCA_000526355_01150"/>
<evidence type="ECO:0000256" key="1">
    <source>
        <dbReference type="SAM" id="MobiDB-lite"/>
    </source>
</evidence>
<keyword evidence="2" id="KW-0732">Signal</keyword>
<dbReference type="PROSITE" id="PS51257">
    <property type="entry name" value="PROKAR_LIPOPROTEIN"/>
    <property type="match status" value="1"/>
</dbReference>
<evidence type="ECO:0008006" key="5">
    <source>
        <dbReference type="Google" id="ProtNLM"/>
    </source>
</evidence>
<dbReference type="AlphaFoldDB" id="A0A0N8KH62"/>
<proteinExistence type="predicted"/>
<feature type="chain" id="PRO_5006027940" description="Lipoprotein" evidence="2">
    <location>
        <begin position="23"/>
        <end position="250"/>
    </location>
</feature>
<feature type="region of interest" description="Disordered" evidence="1">
    <location>
        <begin position="25"/>
        <end position="44"/>
    </location>
</feature>
<reference evidence="3 4" key="1">
    <citation type="submission" date="2015-09" db="EMBL/GenBank/DDBJ databases">
        <title>Identification and resolution of microdiversity through metagenomic sequencing of parallel consortia.</title>
        <authorList>
            <person name="Nelson W.C."/>
            <person name="Romine M.F."/>
            <person name="Lindemann S.R."/>
        </authorList>
    </citation>
    <scope>NUCLEOTIDE SEQUENCE [LARGE SCALE GENOMIC DNA]</scope>
    <source>
        <strain evidence="3">HL-49</strain>
    </source>
</reference>
<name>A0A0N8KH62_9BACT</name>
<evidence type="ECO:0000313" key="4">
    <source>
        <dbReference type="Proteomes" id="UP000050421"/>
    </source>
</evidence>
<feature type="signal peptide" evidence="2">
    <location>
        <begin position="1"/>
        <end position="22"/>
    </location>
</feature>
<gene>
    <name evidence="3" type="ORF">HLUCCX10_04660</name>
</gene>
<dbReference type="OrthoDB" id="822942at2"/>
<protein>
    <recommendedName>
        <fullName evidence="5">Lipoprotein</fullName>
    </recommendedName>
</protein>
<organism evidence="3 4">
    <name type="scientific">Algoriphagus marincola HL-49</name>
    <dbReference type="NCBI Taxonomy" id="1305737"/>
    <lineage>
        <taxon>Bacteria</taxon>
        <taxon>Pseudomonadati</taxon>
        <taxon>Bacteroidota</taxon>
        <taxon>Cytophagia</taxon>
        <taxon>Cytophagales</taxon>
        <taxon>Cyclobacteriaceae</taxon>
        <taxon>Algoriphagus</taxon>
    </lineage>
</organism>
<evidence type="ECO:0000256" key="2">
    <source>
        <dbReference type="SAM" id="SignalP"/>
    </source>
</evidence>
<evidence type="ECO:0000313" key="3">
    <source>
        <dbReference type="EMBL" id="KPQ18850.1"/>
    </source>
</evidence>
<comment type="caution">
    <text evidence="3">The sequence shown here is derived from an EMBL/GenBank/DDBJ whole genome shotgun (WGS) entry which is preliminary data.</text>
</comment>
<dbReference type="eggNOG" id="ENOG5033KM9">
    <property type="taxonomic scope" value="Bacteria"/>
</dbReference>
<dbReference type="PATRIC" id="fig|1305737.6.peg.1584"/>
<accession>A0A0N8KH62</accession>
<sequence length="250" mass="26438">MKISNFYRILSFAILLGIAASCDSDSEDPEQTTQTNPLPSPSDADGVLAAIKAKSNLPEGTPSVPGMTDILIDVANANFYSSGINSSLVNAGDVSINAFAMQNVNGTYVNNFTDITLGINEGQANDWTVSGGNGFDGFSHTTAKPMPGVVRFQSNVSDQIALGAEVTLSIQNVPSNVDNILWVISDGREVVTKEARSTSMTFTASEISGLRATSQGIVQVAAYNSESQTFGGKKIYFINETVDSKFVSLN</sequence>
<dbReference type="Proteomes" id="UP000050421">
    <property type="component" value="Unassembled WGS sequence"/>
</dbReference>
<dbReference type="EMBL" id="LJXT01000019">
    <property type="protein sequence ID" value="KPQ18850.1"/>
    <property type="molecule type" value="Genomic_DNA"/>
</dbReference>